<gene>
    <name evidence="3" type="ORF">H3309_14875</name>
</gene>
<dbReference type="KEGG" id="sand:H3309_14875"/>
<dbReference type="PANTHER" id="PTHR31793:SF27">
    <property type="entry name" value="NOVEL THIOESTERASE SUPERFAMILY DOMAIN AND SAPOSIN A-TYPE DOMAIN CONTAINING PROTEIN (0610012H03RIK)"/>
    <property type="match status" value="1"/>
</dbReference>
<dbReference type="CDD" id="cd00586">
    <property type="entry name" value="4HBT"/>
    <property type="match status" value="1"/>
</dbReference>
<evidence type="ECO:0000256" key="2">
    <source>
        <dbReference type="ARBA" id="ARBA00022801"/>
    </source>
</evidence>
<evidence type="ECO:0000256" key="1">
    <source>
        <dbReference type="ARBA" id="ARBA00005953"/>
    </source>
</evidence>
<dbReference type="Proteomes" id="UP000515292">
    <property type="component" value="Chromosome"/>
</dbReference>
<dbReference type="PANTHER" id="PTHR31793">
    <property type="entry name" value="4-HYDROXYBENZOYL-COA THIOESTERASE FAMILY MEMBER"/>
    <property type="match status" value="1"/>
</dbReference>
<keyword evidence="4" id="KW-1185">Reference proteome</keyword>
<sequence length="149" mass="16628">MAYKDDARRLAVESWAWQLLVPTRFADMDPNRHLNNTAIARLCEEGRVRFHWHLRKAHPAIGHPHFLVAHVGVDYLAEGHYPHDVTLGLAVTRVGSSSYTIAQGLFQVRQGALRAFALAESVLVHRDEAMRPLAMPAALTAALGEYGLR</sequence>
<evidence type="ECO:0000313" key="3">
    <source>
        <dbReference type="EMBL" id="QMW22579.1"/>
    </source>
</evidence>
<dbReference type="InterPro" id="IPR029069">
    <property type="entry name" value="HotDog_dom_sf"/>
</dbReference>
<reference evidence="3 4" key="1">
    <citation type="submission" date="2020-07" db="EMBL/GenBank/DDBJ databases">
        <title>Complete genome sequence for Sandaracinobacter sp. M6.</title>
        <authorList>
            <person name="Tang Y."/>
            <person name="Liu Q."/>
            <person name="Guo Z."/>
            <person name="Lei P."/>
            <person name="Huang B."/>
        </authorList>
    </citation>
    <scope>NUCLEOTIDE SEQUENCE [LARGE SCALE GENOMIC DNA]</scope>
    <source>
        <strain evidence="3 4">M6</strain>
    </source>
</reference>
<dbReference type="AlphaFoldDB" id="A0A7G5IGT7"/>
<dbReference type="EMBL" id="CP059851">
    <property type="protein sequence ID" value="QMW22579.1"/>
    <property type="molecule type" value="Genomic_DNA"/>
</dbReference>
<evidence type="ECO:0000313" key="4">
    <source>
        <dbReference type="Proteomes" id="UP000515292"/>
    </source>
</evidence>
<proteinExistence type="inferred from homology"/>
<name>A0A7G5IGT7_9SPHN</name>
<dbReference type="GO" id="GO:0047617">
    <property type="term" value="F:fatty acyl-CoA hydrolase activity"/>
    <property type="evidence" value="ECO:0007669"/>
    <property type="project" value="TreeGrafter"/>
</dbReference>
<evidence type="ECO:0008006" key="5">
    <source>
        <dbReference type="Google" id="ProtNLM"/>
    </source>
</evidence>
<protein>
    <recommendedName>
        <fullName evidence="5">Acyl-CoA thioesterase</fullName>
    </recommendedName>
</protein>
<organism evidence="3 4">
    <name type="scientific">Sandaracinobacteroides saxicola</name>
    <dbReference type="NCBI Taxonomy" id="2759707"/>
    <lineage>
        <taxon>Bacteria</taxon>
        <taxon>Pseudomonadati</taxon>
        <taxon>Pseudomonadota</taxon>
        <taxon>Alphaproteobacteria</taxon>
        <taxon>Sphingomonadales</taxon>
        <taxon>Sphingosinicellaceae</taxon>
        <taxon>Sandaracinobacteroides</taxon>
    </lineage>
</organism>
<dbReference type="Pfam" id="PF13279">
    <property type="entry name" value="4HBT_2"/>
    <property type="match status" value="1"/>
</dbReference>
<dbReference type="SUPFAM" id="SSF54637">
    <property type="entry name" value="Thioesterase/thiol ester dehydrase-isomerase"/>
    <property type="match status" value="1"/>
</dbReference>
<keyword evidence="2" id="KW-0378">Hydrolase</keyword>
<accession>A0A7G5IGT7</accession>
<dbReference type="InterPro" id="IPR050563">
    <property type="entry name" value="4-hydroxybenzoyl-CoA_TE"/>
</dbReference>
<dbReference type="Gene3D" id="3.10.129.10">
    <property type="entry name" value="Hotdog Thioesterase"/>
    <property type="match status" value="1"/>
</dbReference>
<dbReference type="RefSeq" id="WP_182295598.1">
    <property type="nucleotide sequence ID" value="NZ_CP059851.1"/>
</dbReference>
<comment type="similarity">
    <text evidence="1">Belongs to the 4-hydroxybenzoyl-CoA thioesterase family.</text>
</comment>